<dbReference type="InterPro" id="IPR011042">
    <property type="entry name" value="6-blade_b-propeller_TolB-like"/>
</dbReference>
<proteinExistence type="predicted"/>
<keyword evidence="1" id="KW-0472">Membrane</keyword>
<keyword evidence="4" id="KW-1185">Reference proteome</keyword>
<evidence type="ECO:0000256" key="1">
    <source>
        <dbReference type="SAM" id="Phobius"/>
    </source>
</evidence>
<evidence type="ECO:0000313" key="4">
    <source>
        <dbReference type="Proteomes" id="UP000541444"/>
    </source>
</evidence>
<organism evidence="3 4">
    <name type="scientific">Kingdonia uniflora</name>
    <dbReference type="NCBI Taxonomy" id="39325"/>
    <lineage>
        <taxon>Eukaryota</taxon>
        <taxon>Viridiplantae</taxon>
        <taxon>Streptophyta</taxon>
        <taxon>Embryophyta</taxon>
        <taxon>Tracheophyta</taxon>
        <taxon>Spermatophyta</taxon>
        <taxon>Magnoliopsida</taxon>
        <taxon>Ranunculales</taxon>
        <taxon>Circaeasteraceae</taxon>
        <taxon>Kingdonia</taxon>
    </lineage>
</organism>
<feature type="signal peptide" evidence="2">
    <location>
        <begin position="1"/>
        <end position="27"/>
    </location>
</feature>
<evidence type="ECO:0000313" key="3">
    <source>
        <dbReference type="EMBL" id="KAF6169009.1"/>
    </source>
</evidence>
<dbReference type="OrthoDB" id="1885092at2759"/>
<dbReference type="InterPro" id="IPR053224">
    <property type="entry name" value="Sensory_adhesion_molecule"/>
</dbReference>
<dbReference type="FunFam" id="2.120.10.30:FF:000089">
    <property type="entry name" value="Calcium-dependent phosphotriesterase superfamily protein"/>
    <property type="match status" value="1"/>
</dbReference>
<dbReference type="Proteomes" id="UP000541444">
    <property type="component" value="Unassembled WGS sequence"/>
</dbReference>
<dbReference type="GO" id="GO:0005783">
    <property type="term" value="C:endoplasmic reticulum"/>
    <property type="evidence" value="ECO:0007669"/>
    <property type="project" value="TreeGrafter"/>
</dbReference>
<name>A0A7J7NPA3_9MAGN</name>
<dbReference type="PANTHER" id="PTHR31460">
    <property type="match status" value="1"/>
</dbReference>
<gene>
    <name evidence="3" type="ORF">GIB67_038506</name>
</gene>
<keyword evidence="2" id="KW-0732">Signal</keyword>
<keyword evidence="1" id="KW-1133">Transmembrane helix</keyword>
<sequence length="365" mass="40405">MSSPSTLSSSLLFFIAITLLSIGHTAARRPHIINFKSPNLYPEGLTYDPVSQHFVVGSLHHRSILSVSDAGVVETLIYDPQLPENVTILGLEIDSVNRRLLAVIHAMDHLQPFNALASYDLYSHSRIFLAPLLDDSSVVRPIANDVTVDFKGNAYVTNAAGNFIWKVSSSGDSSIFSRSPAFTKYSIYPNRPYSFCGLNGIAYLSKGYFLVVQSNTGKMFKVDEEDGGARLVLLSRELPAADGIALRSDGIVVVVSQQKAWLLQSTDSWGEAMVYDEIDLEIEKFATSVTIRGDDKAYVVYGHIDEGKLGKAERAEFSIAEIESVKGNEEEVIWVFVLIGLGLAYFMYWRFQMGQLVKSLNKKRA</sequence>
<comment type="caution">
    <text evidence="3">The sequence shown here is derived from an EMBL/GenBank/DDBJ whole genome shotgun (WGS) entry which is preliminary data.</text>
</comment>
<keyword evidence="1" id="KW-0812">Transmembrane</keyword>
<feature type="chain" id="PRO_5029866516" evidence="2">
    <location>
        <begin position="28"/>
        <end position="365"/>
    </location>
</feature>
<accession>A0A7J7NPA3</accession>
<dbReference type="EMBL" id="JACGCM010000671">
    <property type="protein sequence ID" value="KAF6169009.1"/>
    <property type="molecule type" value="Genomic_DNA"/>
</dbReference>
<protein>
    <submittedName>
        <fullName evidence="3">Uncharacterized protein</fullName>
    </submittedName>
</protein>
<reference evidence="3 4" key="1">
    <citation type="journal article" date="2020" name="IScience">
        <title>Genome Sequencing of the Endangered Kingdonia uniflora (Circaeasteraceae, Ranunculales) Reveals Potential Mechanisms of Evolutionary Specialization.</title>
        <authorList>
            <person name="Sun Y."/>
            <person name="Deng T."/>
            <person name="Zhang A."/>
            <person name="Moore M.J."/>
            <person name="Landis J.B."/>
            <person name="Lin N."/>
            <person name="Zhang H."/>
            <person name="Zhang X."/>
            <person name="Huang J."/>
            <person name="Zhang X."/>
            <person name="Sun H."/>
            <person name="Wang H."/>
        </authorList>
    </citation>
    <scope>NUCLEOTIDE SEQUENCE [LARGE SCALE GENOMIC DNA]</scope>
    <source>
        <strain evidence="3">TB1705</strain>
        <tissue evidence="3">Leaf</tissue>
    </source>
</reference>
<feature type="transmembrane region" description="Helical" evidence="1">
    <location>
        <begin position="332"/>
        <end position="351"/>
    </location>
</feature>
<dbReference type="SUPFAM" id="SSF101898">
    <property type="entry name" value="NHL repeat"/>
    <property type="match status" value="1"/>
</dbReference>
<evidence type="ECO:0000256" key="2">
    <source>
        <dbReference type="SAM" id="SignalP"/>
    </source>
</evidence>
<dbReference type="AlphaFoldDB" id="A0A7J7NPA3"/>
<dbReference type="Gene3D" id="2.120.10.30">
    <property type="entry name" value="TolB, C-terminal domain"/>
    <property type="match status" value="1"/>
</dbReference>
<dbReference type="PANTHER" id="PTHR31460:SF3">
    <property type="entry name" value="MESOCENTIN"/>
    <property type="match status" value="1"/>
</dbReference>